<evidence type="ECO:0000313" key="2">
    <source>
        <dbReference type="EMBL" id="WVY91525.1"/>
    </source>
</evidence>
<name>A0AAQ3RH46_VIGMU</name>
<dbReference type="AlphaFoldDB" id="A0AAQ3RH46"/>
<sequence>MEGRPGRIALEDRLDGHVRGPYNHEGEPYGHAGGPYGTNGVKDSPSRVMVFPIRGFMNISPADARAMDLWYTSCVVSLCPPNEDDPVFQLGNDTLTPKKPGRKDFQIDRVSTAPFKPYIPTLFADWKVPRPPKPQFFRRRTMPSATPPPVVLSRGIGWQVIGILLNDLFGTLTGSTDYDKENVELLGSNRIERSLKF</sequence>
<feature type="compositionally biased region" description="Basic and acidic residues" evidence="1">
    <location>
        <begin position="15"/>
        <end position="28"/>
    </location>
</feature>
<proteinExistence type="predicted"/>
<organism evidence="2 3">
    <name type="scientific">Vigna mungo</name>
    <name type="common">Black gram</name>
    <name type="synonym">Phaseolus mungo</name>
    <dbReference type="NCBI Taxonomy" id="3915"/>
    <lineage>
        <taxon>Eukaryota</taxon>
        <taxon>Viridiplantae</taxon>
        <taxon>Streptophyta</taxon>
        <taxon>Embryophyta</taxon>
        <taxon>Tracheophyta</taxon>
        <taxon>Spermatophyta</taxon>
        <taxon>Magnoliopsida</taxon>
        <taxon>eudicotyledons</taxon>
        <taxon>Gunneridae</taxon>
        <taxon>Pentapetalae</taxon>
        <taxon>rosids</taxon>
        <taxon>fabids</taxon>
        <taxon>Fabales</taxon>
        <taxon>Fabaceae</taxon>
        <taxon>Papilionoideae</taxon>
        <taxon>50 kb inversion clade</taxon>
        <taxon>NPAAA clade</taxon>
        <taxon>indigoferoid/millettioid clade</taxon>
        <taxon>Phaseoleae</taxon>
        <taxon>Vigna</taxon>
    </lineage>
</organism>
<evidence type="ECO:0000313" key="3">
    <source>
        <dbReference type="Proteomes" id="UP001374535"/>
    </source>
</evidence>
<keyword evidence="3" id="KW-1185">Reference proteome</keyword>
<dbReference type="EMBL" id="CP144690">
    <property type="protein sequence ID" value="WVY91525.1"/>
    <property type="molecule type" value="Genomic_DNA"/>
</dbReference>
<gene>
    <name evidence="2" type="ORF">V8G54_037039</name>
</gene>
<evidence type="ECO:0000256" key="1">
    <source>
        <dbReference type="SAM" id="MobiDB-lite"/>
    </source>
</evidence>
<reference evidence="2 3" key="1">
    <citation type="journal article" date="2023" name="Life. Sci Alliance">
        <title>Evolutionary insights into 3D genome organization and epigenetic landscape of Vigna mungo.</title>
        <authorList>
            <person name="Junaid A."/>
            <person name="Singh B."/>
            <person name="Bhatia S."/>
        </authorList>
    </citation>
    <scope>NUCLEOTIDE SEQUENCE [LARGE SCALE GENOMIC DNA]</scope>
    <source>
        <strain evidence="2">Urdbean</strain>
    </source>
</reference>
<accession>A0AAQ3RH46</accession>
<dbReference type="Proteomes" id="UP001374535">
    <property type="component" value="Chromosome 11"/>
</dbReference>
<protein>
    <submittedName>
        <fullName evidence="2">Uncharacterized protein</fullName>
    </submittedName>
</protein>
<feature type="region of interest" description="Disordered" evidence="1">
    <location>
        <begin position="15"/>
        <end position="40"/>
    </location>
</feature>